<dbReference type="SUPFAM" id="SSF48350">
    <property type="entry name" value="GTPase activation domain, GAP"/>
    <property type="match status" value="1"/>
</dbReference>
<feature type="region of interest" description="Disordered" evidence="2">
    <location>
        <begin position="740"/>
        <end position="783"/>
    </location>
</feature>
<evidence type="ECO:0000256" key="2">
    <source>
        <dbReference type="SAM" id="MobiDB-lite"/>
    </source>
</evidence>
<feature type="compositionally biased region" description="Low complexity" evidence="2">
    <location>
        <begin position="741"/>
        <end position="752"/>
    </location>
</feature>
<dbReference type="PROSITE" id="PS50018">
    <property type="entry name" value="RAS_GTPASE_ACTIV_2"/>
    <property type="match status" value="1"/>
</dbReference>
<protein>
    <submittedName>
        <fullName evidence="5">Rho GTPase activation protein</fullName>
    </submittedName>
</protein>
<dbReference type="PROSITE" id="PS50004">
    <property type="entry name" value="C2"/>
    <property type="match status" value="1"/>
</dbReference>
<dbReference type="InterPro" id="IPR008936">
    <property type="entry name" value="Rho_GTPase_activation_prot"/>
</dbReference>
<dbReference type="AlphaFoldDB" id="A0AAD4QAV3"/>
<dbReference type="Gene3D" id="2.60.40.150">
    <property type="entry name" value="C2 domain"/>
    <property type="match status" value="1"/>
</dbReference>
<dbReference type="GO" id="GO:0005096">
    <property type="term" value="F:GTPase activator activity"/>
    <property type="evidence" value="ECO:0007669"/>
    <property type="project" value="UniProtKB-KW"/>
</dbReference>
<organism evidence="5 6">
    <name type="scientific">Lactarius akahatsu</name>
    <dbReference type="NCBI Taxonomy" id="416441"/>
    <lineage>
        <taxon>Eukaryota</taxon>
        <taxon>Fungi</taxon>
        <taxon>Dikarya</taxon>
        <taxon>Basidiomycota</taxon>
        <taxon>Agaricomycotina</taxon>
        <taxon>Agaricomycetes</taxon>
        <taxon>Russulales</taxon>
        <taxon>Russulaceae</taxon>
        <taxon>Lactarius</taxon>
    </lineage>
</organism>
<evidence type="ECO:0000259" key="4">
    <source>
        <dbReference type="PROSITE" id="PS50018"/>
    </source>
</evidence>
<dbReference type="SMART" id="SM00323">
    <property type="entry name" value="RasGAP"/>
    <property type="match status" value="1"/>
</dbReference>
<evidence type="ECO:0000313" key="6">
    <source>
        <dbReference type="Proteomes" id="UP001201163"/>
    </source>
</evidence>
<evidence type="ECO:0000256" key="1">
    <source>
        <dbReference type="ARBA" id="ARBA00022468"/>
    </source>
</evidence>
<dbReference type="Pfam" id="PF00616">
    <property type="entry name" value="RasGAP"/>
    <property type="match status" value="1"/>
</dbReference>
<dbReference type="InterPro" id="IPR001936">
    <property type="entry name" value="RasGAP_dom"/>
</dbReference>
<dbReference type="EMBL" id="JAKELL010000007">
    <property type="protein sequence ID" value="KAH8997302.1"/>
    <property type="molecule type" value="Genomic_DNA"/>
</dbReference>
<feature type="domain" description="C2" evidence="3">
    <location>
        <begin position="176"/>
        <end position="314"/>
    </location>
</feature>
<name>A0AAD4QAV3_9AGAM</name>
<dbReference type="Pfam" id="PF00168">
    <property type="entry name" value="C2"/>
    <property type="match status" value="1"/>
</dbReference>
<dbReference type="CDD" id="cd05137">
    <property type="entry name" value="RasGAP_CLA2_BUD2"/>
    <property type="match status" value="1"/>
</dbReference>
<accession>A0AAD4QAV3</accession>
<evidence type="ECO:0000259" key="3">
    <source>
        <dbReference type="PROSITE" id="PS50004"/>
    </source>
</evidence>
<proteinExistence type="predicted"/>
<dbReference type="Gene3D" id="1.10.506.10">
    <property type="entry name" value="GTPase Activation - p120gap, domain 1"/>
    <property type="match status" value="1"/>
</dbReference>
<keyword evidence="1" id="KW-0343">GTPase activation</keyword>
<gene>
    <name evidence="5" type="ORF">EDB92DRAFT_1792901</name>
</gene>
<keyword evidence="6" id="KW-1185">Reference proteome</keyword>
<dbReference type="Proteomes" id="UP001201163">
    <property type="component" value="Unassembled WGS sequence"/>
</dbReference>
<dbReference type="InterPro" id="IPR035892">
    <property type="entry name" value="C2_domain_sf"/>
</dbReference>
<dbReference type="InterPro" id="IPR039360">
    <property type="entry name" value="Ras_GTPase"/>
</dbReference>
<comment type="caution">
    <text evidence="5">The sequence shown here is derived from an EMBL/GenBank/DDBJ whole genome shotgun (WGS) entry which is preliminary data.</text>
</comment>
<feature type="domain" description="Ras-GAP" evidence="4">
    <location>
        <begin position="372"/>
        <end position="574"/>
    </location>
</feature>
<sequence>MLENRGHAQSKRSIIPREIFLPVEVYISNQAAAALRKPNPRKRGEKRESTRPLSMLCDDNQRKVKEKSSWLNLARVPTTSDQWRQATCRLMEEEEGCVLNVYLEATILFQSVHLHLLLHTDIRPADQSLFFRKDCLGIHCSADQRWSATHSTEPLYFAFPATEAMNTWMALLRSYASPELYGKSRAHGGGTYRIWRQVELTCIQGRNIGVPRPAELNSNGTAVDSEGRAEAEAGDLDLFCEVYFNNVLSGRTVVKKSMGSPDWHEGFLFMDLPPFEKLAVVVWREKKLQKPFVVGTVHITLTNFRRGEHVEGWFPVLFGGSTAACAEIGQLRLKLKVDEEIVLPYFKYSKVMDTLNRRNYLDWMTDLDVMSKTKQVSGQLVSIAVAKDNLLVNVIEMADREVDQTPSSHHTLFRGNTVLTKTIELLMGWYGRNFLEASVGLTIRRLCVENVAIEVDPLRNAKGAKDIERNVDLLVFWCKEIWEQVYSVRQQCPDEMRRLFEHIRQLVEKRFRTDSSPDTNIELPLQSVSAFCFLRFIVPAILHPHLFGLCSGLPDLPVQRSLTLIAKVIQSLANLNAAVQKEDFMRGVKSFLEERLPEMFEYILVVSTPGPEESPQTQSEDAQAGCRAVRALHERKKSMSDLQRDIIPQLPHFLDVPRHLAIITSSVSRYSRNSPPPQDPILADLFSQCQDVEQQALSDVSRQIAPHVGGPITTHPLASSEPSLPSAISSCETIPLSLGNSSRMPSSYSRPMTAPSGAFSGDPLHASASSRHSREFSPSEVHVSTETTTLEAYEDHDSWYARKRQAAYHSRSISTDSIPEFCDDAPGERTAFVEVLRPPNPERKKGFLRNIWTRK</sequence>
<dbReference type="PANTHER" id="PTHR10194">
    <property type="entry name" value="RAS GTPASE-ACTIVATING PROTEINS"/>
    <property type="match status" value="1"/>
</dbReference>
<dbReference type="SUPFAM" id="SSF49562">
    <property type="entry name" value="C2 domain (Calcium/lipid-binding domain, CaLB)"/>
    <property type="match status" value="1"/>
</dbReference>
<evidence type="ECO:0000313" key="5">
    <source>
        <dbReference type="EMBL" id="KAH8997302.1"/>
    </source>
</evidence>
<dbReference type="InterPro" id="IPR000008">
    <property type="entry name" value="C2_dom"/>
</dbReference>
<dbReference type="SMART" id="SM00239">
    <property type="entry name" value="C2"/>
    <property type="match status" value="1"/>
</dbReference>
<feature type="region of interest" description="Disordered" evidence="2">
    <location>
        <begin position="35"/>
        <end position="55"/>
    </location>
</feature>
<dbReference type="PANTHER" id="PTHR10194:SF60">
    <property type="entry name" value="RAS GTPASE-ACTIVATING PROTEIN RASKOL"/>
    <property type="match status" value="1"/>
</dbReference>
<reference evidence="5" key="1">
    <citation type="submission" date="2022-01" db="EMBL/GenBank/DDBJ databases">
        <title>Comparative genomics reveals a dynamic genome evolution in the ectomycorrhizal milk-cap (Lactarius) mushrooms.</title>
        <authorList>
            <consortium name="DOE Joint Genome Institute"/>
            <person name="Lebreton A."/>
            <person name="Tang N."/>
            <person name="Kuo A."/>
            <person name="LaButti K."/>
            <person name="Drula E."/>
            <person name="Barry K."/>
            <person name="Clum A."/>
            <person name="Lipzen A."/>
            <person name="Mousain D."/>
            <person name="Ng V."/>
            <person name="Wang R."/>
            <person name="Wang X."/>
            <person name="Dai Y."/>
            <person name="Henrissat B."/>
            <person name="Grigoriev I.V."/>
            <person name="Guerin-Laguette A."/>
            <person name="Yu F."/>
            <person name="Martin F.M."/>
        </authorList>
    </citation>
    <scope>NUCLEOTIDE SEQUENCE</scope>
    <source>
        <strain evidence="5">QP</strain>
    </source>
</reference>